<dbReference type="RefSeq" id="WP_143029692.1">
    <property type="nucleotide sequence ID" value="NZ_FMZW01000035.1"/>
</dbReference>
<dbReference type="Gene3D" id="3.20.20.80">
    <property type="entry name" value="Glycosidases"/>
    <property type="match status" value="1"/>
</dbReference>
<evidence type="ECO:0000313" key="3">
    <source>
        <dbReference type="EMBL" id="SDE79742.1"/>
    </source>
</evidence>
<dbReference type="Proteomes" id="UP000199245">
    <property type="component" value="Unassembled WGS sequence"/>
</dbReference>
<keyword evidence="2" id="KW-0732">Signal</keyword>
<dbReference type="AlphaFoldDB" id="A0A1G7FVA7"/>
<name>A0A1G7FVA7_9BRAD</name>
<evidence type="ECO:0000256" key="2">
    <source>
        <dbReference type="SAM" id="SignalP"/>
    </source>
</evidence>
<reference evidence="3 4" key="1">
    <citation type="submission" date="2016-10" db="EMBL/GenBank/DDBJ databases">
        <authorList>
            <person name="de Groot N.N."/>
        </authorList>
    </citation>
    <scope>NUCLEOTIDE SEQUENCE [LARGE SCALE GENOMIC DNA]</scope>
    <source>
        <strain evidence="3 4">R5</strain>
    </source>
</reference>
<gene>
    <name evidence="3" type="ORF">SAMN05216337_103547</name>
</gene>
<dbReference type="EMBL" id="FMZW01000035">
    <property type="protein sequence ID" value="SDE79742.1"/>
    <property type="molecule type" value="Genomic_DNA"/>
</dbReference>
<evidence type="ECO:0000313" key="4">
    <source>
        <dbReference type="Proteomes" id="UP000199245"/>
    </source>
</evidence>
<feature type="chain" id="PRO_5011460793" evidence="2">
    <location>
        <begin position="37"/>
        <end position="495"/>
    </location>
</feature>
<protein>
    <submittedName>
        <fullName evidence="3">Uncharacterized protein</fullName>
    </submittedName>
</protein>
<evidence type="ECO:0000256" key="1">
    <source>
        <dbReference type="SAM" id="MobiDB-lite"/>
    </source>
</evidence>
<feature type="region of interest" description="Disordered" evidence="1">
    <location>
        <begin position="461"/>
        <end position="495"/>
    </location>
</feature>
<sequence length="495" mass="53262">MAALDQGKVMMWTARHCSIRLLVVLATAVSSFPAMAQVSKGSPSAVAPAAPAAPTAAPASSSKVSLGAIRWDNWSLDSPYGQVLADPGLRARAPYYTERLPNGNLGFPGNTERALNADVHYAKSAGLDYFIFGYYLESSSWGRDPSRAVALNRALGNFLRLPDKLGIKYALNFNLSFPPRDVPMVSDAISKAVAGPDYMRASDGSAPVFFLLGTMTPWIKGLGGEEGTKAALKDMRDRVKAATGRDLYLVALLFNLSETEPVAHRIGFDAASTYATALGSNGKSLPYASCAALAQKAWQAEAQNGSGGFLPTVTLGWDYRPALRDPQELKTRKPNPDWCQPATDEEWTRQIRAAIGQAANNPRNDRFKSVVIYAWNESSEGGWIQPTLSEGVRRLKVIANAAGRRPTLPPFKLVWPTRIDPKACAVGSSSISTTTAGAGCKSASDSMTTAWPCPPGMQIAGEELRQAPSEDGEKIPLIWQERLCTPQGKQQRSVN</sequence>
<accession>A0A1G7FVA7</accession>
<feature type="signal peptide" evidence="2">
    <location>
        <begin position="1"/>
        <end position="36"/>
    </location>
</feature>
<proteinExistence type="predicted"/>
<organism evidence="3 4">
    <name type="scientific">Bradyrhizobium brasilense</name>
    <dbReference type="NCBI Taxonomy" id="1419277"/>
    <lineage>
        <taxon>Bacteria</taxon>
        <taxon>Pseudomonadati</taxon>
        <taxon>Pseudomonadota</taxon>
        <taxon>Alphaproteobacteria</taxon>
        <taxon>Hyphomicrobiales</taxon>
        <taxon>Nitrobacteraceae</taxon>
        <taxon>Bradyrhizobium</taxon>
    </lineage>
</organism>